<protein>
    <submittedName>
        <fullName evidence="2">Uncharacterized protein</fullName>
    </submittedName>
</protein>
<feature type="region of interest" description="Disordered" evidence="1">
    <location>
        <begin position="7"/>
        <end position="29"/>
    </location>
</feature>
<gene>
    <name evidence="2" type="ORF">RchiOBHm_Chr6g0244871</name>
</gene>
<evidence type="ECO:0000313" key="3">
    <source>
        <dbReference type="Proteomes" id="UP000238479"/>
    </source>
</evidence>
<dbReference type="Gramene" id="PRQ21945">
    <property type="protein sequence ID" value="PRQ21945"/>
    <property type="gene ID" value="RchiOBHm_Chr6g0244871"/>
</dbReference>
<feature type="compositionally biased region" description="Polar residues" evidence="1">
    <location>
        <begin position="18"/>
        <end position="29"/>
    </location>
</feature>
<reference evidence="2 3" key="1">
    <citation type="journal article" date="2018" name="Nat. Genet.">
        <title>The Rosa genome provides new insights in the design of modern roses.</title>
        <authorList>
            <person name="Bendahmane M."/>
        </authorList>
    </citation>
    <scope>NUCLEOTIDE SEQUENCE [LARGE SCALE GENOMIC DNA]</scope>
    <source>
        <strain evidence="3">cv. Old Blush</strain>
    </source>
</reference>
<dbReference type="EMBL" id="PDCK01000044">
    <property type="protein sequence ID" value="PRQ21945.1"/>
    <property type="molecule type" value="Genomic_DNA"/>
</dbReference>
<feature type="compositionally biased region" description="Low complexity" evidence="1">
    <location>
        <begin position="8"/>
        <end position="17"/>
    </location>
</feature>
<organism evidence="2 3">
    <name type="scientific">Rosa chinensis</name>
    <name type="common">China rose</name>
    <dbReference type="NCBI Taxonomy" id="74649"/>
    <lineage>
        <taxon>Eukaryota</taxon>
        <taxon>Viridiplantae</taxon>
        <taxon>Streptophyta</taxon>
        <taxon>Embryophyta</taxon>
        <taxon>Tracheophyta</taxon>
        <taxon>Spermatophyta</taxon>
        <taxon>Magnoliopsida</taxon>
        <taxon>eudicotyledons</taxon>
        <taxon>Gunneridae</taxon>
        <taxon>Pentapetalae</taxon>
        <taxon>rosids</taxon>
        <taxon>fabids</taxon>
        <taxon>Rosales</taxon>
        <taxon>Rosaceae</taxon>
        <taxon>Rosoideae</taxon>
        <taxon>Rosoideae incertae sedis</taxon>
        <taxon>Rosa</taxon>
    </lineage>
</organism>
<dbReference type="Proteomes" id="UP000238479">
    <property type="component" value="Chromosome 6"/>
</dbReference>
<comment type="caution">
    <text evidence="2">The sequence shown here is derived from an EMBL/GenBank/DDBJ whole genome shotgun (WGS) entry which is preliminary data.</text>
</comment>
<accession>A0A2P6PJ38</accession>
<evidence type="ECO:0000313" key="2">
    <source>
        <dbReference type="EMBL" id="PRQ21945.1"/>
    </source>
</evidence>
<sequence>MYTITYFPNPLSNNPNSRRQSAGNYSRSPSIYTRSRCTGRVIGLQKLALTLEKSCLRGQSNPLPIRQVENKAFKPLMQTLDLIDVSTIKYLFTPTFFILIK</sequence>
<evidence type="ECO:0000256" key="1">
    <source>
        <dbReference type="SAM" id="MobiDB-lite"/>
    </source>
</evidence>
<keyword evidence="3" id="KW-1185">Reference proteome</keyword>
<name>A0A2P6PJ38_ROSCH</name>
<proteinExistence type="predicted"/>
<dbReference type="AlphaFoldDB" id="A0A2P6PJ38"/>